<sequence>MKKHPDYDNLAIYIDINMKTLELVNLDNNSVLKRYLIATGKAKTPSPIGNWTITEKARWGKGFGTRWMGLNVPWGKYGIHGTNNPSSIGRPASHGCIRMQNKDVEDLYRYVKVGTPVNILGGTFGPFGNGFKVLVPGDRGADVFEVQKRMKRMGYYPGYIDGIYGEGMKAYVIKFRKDNGLSLSHNIDLEFYKALNIYLFE</sequence>
<keyword evidence="3" id="KW-0328">Glycosyltransferase</keyword>
<dbReference type="PANTHER" id="PTHR30582">
    <property type="entry name" value="L,D-TRANSPEPTIDASE"/>
    <property type="match status" value="1"/>
</dbReference>
<accession>A0A841KUZ4</accession>
<dbReference type="CDD" id="cd16913">
    <property type="entry name" value="YkuD_like"/>
    <property type="match status" value="1"/>
</dbReference>
<keyword evidence="12" id="KW-1185">Reference proteome</keyword>
<gene>
    <name evidence="11" type="ORF">HNQ80_000825</name>
</gene>
<dbReference type="InterPro" id="IPR005490">
    <property type="entry name" value="LD_TPept_cat_dom"/>
</dbReference>
<dbReference type="GO" id="GO:0071972">
    <property type="term" value="F:peptidoglycan L,D-transpeptidase activity"/>
    <property type="evidence" value="ECO:0007669"/>
    <property type="project" value="TreeGrafter"/>
</dbReference>
<keyword evidence="5" id="KW-0378">Hydrolase</keyword>
<dbReference type="SUPFAM" id="SSF47090">
    <property type="entry name" value="PGBD-like"/>
    <property type="match status" value="1"/>
</dbReference>
<evidence type="ECO:0000256" key="9">
    <source>
        <dbReference type="PROSITE-ProRule" id="PRU01373"/>
    </source>
</evidence>
<name>A0A841KUZ4_9FIRM</name>
<dbReference type="Gene3D" id="2.40.440.10">
    <property type="entry name" value="L,D-transpeptidase catalytic domain-like"/>
    <property type="match status" value="1"/>
</dbReference>
<protein>
    <recommendedName>
        <fullName evidence="10">L,D-TPase catalytic domain-containing protein</fullName>
    </recommendedName>
</protein>
<dbReference type="GO" id="GO:0016757">
    <property type="term" value="F:glycosyltransferase activity"/>
    <property type="evidence" value="ECO:0007669"/>
    <property type="project" value="UniProtKB-KW"/>
</dbReference>
<comment type="similarity">
    <text evidence="2">Belongs to the YkuD family.</text>
</comment>
<dbReference type="InterPro" id="IPR038063">
    <property type="entry name" value="Transpep_catalytic_dom"/>
</dbReference>
<dbReference type="Gene3D" id="1.10.101.10">
    <property type="entry name" value="PGBD-like superfamily/PGBD"/>
    <property type="match status" value="1"/>
</dbReference>
<evidence type="ECO:0000256" key="1">
    <source>
        <dbReference type="ARBA" id="ARBA00004752"/>
    </source>
</evidence>
<reference evidence="11 12" key="1">
    <citation type="submission" date="2020-08" db="EMBL/GenBank/DDBJ databases">
        <title>Genomic Encyclopedia of Type Strains, Phase IV (KMG-IV): sequencing the most valuable type-strain genomes for metagenomic binning, comparative biology and taxonomic classification.</title>
        <authorList>
            <person name="Goeker M."/>
        </authorList>
    </citation>
    <scope>NUCLEOTIDE SEQUENCE [LARGE SCALE GENOMIC DNA]</scope>
    <source>
        <strain evidence="11 12">DSM 103526</strain>
    </source>
</reference>
<dbReference type="SUPFAM" id="SSF141523">
    <property type="entry name" value="L,D-transpeptidase catalytic domain-like"/>
    <property type="match status" value="1"/>
</dbReference>
<comment type="pathway">
    <text evidence="1 9">Cell wall biogenesis; peptidoglycan biosynthesis.</text>
</comment>
<evidence type="ECO:0000259" key="10">
    <source>
        <dbReference type="PROSITE" id="PS52029"/>
    </source>
</evidence>
<keyword evidence="6 9" id="KW-0133">Cell shape</keyword>
<feature type="active site" description="Nucleophile" evidence="9">
    <location>
        <position position="96"/>
    </location>
</feature>
<dbReference type="EMBL" id="JACHEN010000003">
    <property type="protein sequence ID" value="MBB6214742.1"/>
    <property type="molecule type" value="Genomic_DNA"/>
</dbReference>
<dbReference type="AlphaFoldDB" id="A0A841KUZ4"/>
<dbReference type="Proteomes" id="UP000579281">
    <property type="component" value="Unassembled WGS sequence"/>
</dbReference>
<dbReference type="PANTHER" id="PTHR30582:SF24">
    <property type="entry name" value="L,D-TRANSPEPTIDASE ERFK_SRFK-RELATED"/>
    <property type="match status" value="1"/>
</dbReference>
<organism evidence="11 12">
    <name type="scientific">Anaerosolibacter carboniphilus</name>
    <dbReference type="NCBI Taxonomy" id="1417629"/>
    <lineage>
        <taxon>Bacteria</taxon>
        <taxon>Bacillati</taxon>
        <taxon>Bacillota</taxon>
        <taxon>Clostridia</taxon>
        <taxon>Peptostreptococcales</taxon>
        <taxon>Thermotaleaceae</taxon>
        <taxon>Anaerosolibacter</taxon>
    </lineage>
</organism>
<evidence type="ECO:0000256" key="7">
    <source>
        <dbReference type="ARBA" id="ARBA00022984"/>
    </source>
</evidence>
<dbReference type="GO" id="GO:0018104">
    <property type="term" value="P:peptidoglycan-protein cross-linking"/>
    <property type="evidence" value="ECO:0007669"/>
    <property type="project" value="TreeGrafter"/>
</dbReference>
<keyword evidence="8 9" id="KW-0961">Cell wall biogenesis/degradation</keyword>
<dbReference type="PROSITE" id="PS52029">
    <property type="entry name" value="LD_TPASE"/>
    <property type="match status" value="1"/>
</dbReference>
<comment type="caution">
    <text evidence="11">The sequence shown here is derived from an EMBL/GenBank/DDBJ whole genome shotgun (WGS) entry which is preliminary data.</text>
</comment>
<feature type="active site" description="Proton donor/acceptor" evidence="9">
    <location>
        <position position="80"/>
    </location>
</feature>
<evidence type="ECO:0000313" key="12">
    <source>
        <dbReference type="Proteomes" id="UP000579281"/>
    </source>
</evidence>
<keyword evidence="7 9" id="KW-0573">Peptidoglycan synthesis</keyword>
<dbReference type="Pfam" id="PF01471">
    <property type="entry name" value="PG_binding_1"/>
    <property type="match status" value="1"/>
</dbReference>
<evidence type="ECO:0000256" key="5">
    <source>
        <dbReference type="ARBA" id="ARBA00022801"/>
    </source>
</evidence>
<evidence type="ECO:0000313" key="11">
    <source>
        <dbReference type="EMBL" id="MBB6214742.1"/>
    </source>
</evidence>
<evidence type="ECO:0000256" key="6">
    <source>
        <dbReference type="ARBA" id="ARBA00022960"/>
    </source>
</evidence>
<dbReference type="InterPro" id="IPR050979">
    <property type="entry name" value="LD-transpeptidase"/>
</dbReference>
<evidence type="ECO:0000256" key="4">
    <source>
        <dbReference type="ARBA" id="ARBA00022679"/>
    </source>
</evidence>
<dbReference type="InterPro" id="IPR002477">
    <property type="entry name" value="Peptidoglycan-bd-like"/>
</dbReference>
<keyword evidence="4" id="KW-0808">Transferase</keyword>
<feature type="domain" description="L,D-TPase catalytic" evidence="10">
    <location>
        <begin position="12"/>
        <end position="120"/>
    </location>
</feature>
<evidence type="ECO:0000256" key="3">
    <source>
        <dbReference type="ARBA" id="ARBA00022676"/>
    </source>
</evidence>
<dbReference type="Pfam" id="PF03734">
    <property type="entry name" value="YkuD"/>
    <property type="match status" value="1"/>
</dbReference>
<dbReference type="InterPro" id="IPR036366">
    <property type="entry name" value="PGBDSf"/>
</dbReference>
<dbReference type="GO" id="GO:0005576">
    <property type="term" value="C:extracellular region"/>
    <property type="evidence" value="ECO:0007669"/>
    <property type="project" value="TreeGrafter"/>
</dbReference>
<dbReference type="GO" id="GO:0071555">
    <property type="term" value="P:cell wall organization"/>
    <property type="evidence" value="ECO:0007669"/>
    <property type="project" value="UniProtKB-UniRule"/>
</dbReference>
<proteinExistence type="inferred from homology"/>
<dbReference type="InterPro" id="IPR036365">
    <property type="entry name" value="PGBD-like_sf"/>
</dbReference>
<dbReference type="GO" id="GO:0008360">
    <property type="term" value="P:regulation of cell shape"/>
    <property type="evidence" value="ECO:0007669"/>
    <property type="project" value="UniProtKB-UniRule"/>
</dbReference>
<evidence type="ECO:0000256" key="2">
    <source>
        <dbReference type="ARBA" id="ARBA00005992"/>
    </source>
</evidence>
<dbReference type="UniPathway" id="UPA00219"/>
<evidence type="ECO:0000256" key="8">
    <source>
        <dbReference type="ARBA" id="ARBA00023316"/>
    </source>
</evidence>